<dbReference type="AlphaFoldDB" id="A0A212S3U2"/>
<proteinExistence type="predicted"/>
<dbReference type="RefSeq" id="WP_088521888.1">
    <property type="nucleotide sequence ID" value="NZ_FYDG01000012.1"/>
</dbReference>
<reference evidence="2" key="1">
    <citation type="submission" date="2017-06" db="EMBL/GenBank/DDBJ databases">
        <authorList>
            <person name="Varghese N."/>
            <person name="Submissions S."/>
        </authorList>
    </citation>
    <scope>NUCLEOTIDE SEQUENCE [LARGE SCALE GENOMIC DNA]</scope>
    <source>
        <strain evidence="2">DSM 137</strain>
    </source>
</reference>
<evidence type="ECO:0000313" key="1">
    <source>
        <dbReference type="EMBL" id="SNB79875.1"/>
    </source>
</evidence>
<accession>A0A212S3U2</accession>
<name>A0A212S3U2_RHOAC</name>
<dbReference type="InterPro" id="IPR010848">
    <property type="entry name" value="DUF1465"/>
</dbReference>
<gene>
    <name evidence="1" type="ORF">SAMN06265338_11221</name>
</gene>
<keyword evidence="2" id="KW-1185">Reference proteome</keyword>
<dbReference type="Pfam" id="PF07323">
    <property type="entry name" value="DUF1465"/>
    <property type="match status" value="1"/>
</dbReference>
<dbReference type="EMBL" id="FYDG01000012">
    <property type="protein sequence ID" value="SNB79875.1"/>
    <property type="molecule type" value="Genomic_DNA"/>
</dbReference>
<organism evidence="1 2">
    <name type="scientific">Rhodoblastus acidophilus</name>
    <name type="common">Rhodopseudomonas acidophila</name>
    <dbReference type="NCBI Taxonomy" id="1074"/>
    <lineage>
        <taxon>Bacteria</taxon>
        <taxon>Pseudomonadati</taxon>
        <taxon>Pseudomonadota</taxon>
        <taxon>Alphaproteobacteria</taxon>
        <taxon>Hyphomicrobiales</taxon>
        <taxon>Rhodoblastaceae</taxon>
        <taxon>Rhodoblastus</taxon>
    </lineage>
</organism>
<dbReference type="OrthoDB" id="9799531at2"/>
<protein>
    <submittedName>
        <fullName evidence="1">Regulator of CtrA degradation</fullName>
    </submittedName>
</protein>
<dbReference type="InterPro" id="IPR038301">
    <property type="entry name" value="AraC-like_sf"/>
</dbReference>
<evidence type="ECO:0000313" key="2">
    <source>
        <dbReference type="Proteomes" id="UP000198418"/>
    </source>
</evidence>
<sequence>MSQFIQHDGDEPVSFVAHLASSEAFKSMFREGMSLVEEAAAYLDGPGREQARELERNESLAYAAESMRLTTRLMQLASWLLLQRAVNEGELTFEQALSEKRKVKLSQQDVATAPEVFEKLPHDLQALVGESLRLQARVIHLDQLLYLDPKATLVGPVASPVEEQLARLRAAFG</sequence>
<dbReference type="Gene3D" id="1.10.8.930">
    <property type="entry name" value="Protein of unknown function DUF1465"/>
    <property type="match status" value="1"/>
</dbReference>
<dbReference type="Proteomes" id="UP000198418">
    <property type="component" value="Unassembled WGS sequence"/>
</dbReference>